<evidence type="ECO:0000313" key="1">
    <source>
        <dbReference type="EMBL" id="MBW32478.1"/>
    </source>
</evidence>
<accession>A0A2M3ZVR7</accession>
<reference evidence="1" key="1">
    <citation type="submission" date="2018-01" db="EMBL/GenBank/DDBJ databases">
        <title>An insight into the sialome of Amazonian anophelines.</title>
        <authorList>
            <person name="Ribeiro J.M."/>
            <person name="Scarpassa V."/>
            <person name="Calvo E."/>
        </authorList>
    </citation>
    <scope>NUCLEOTIDE SEQUENCE</scope>
    <source>
        <tissue evidence="1">Salivary glands</tissue>
    </source>
</reference>
<sequence>MPRLACHCSLPPLAPRTLAGCWCMSRSSAASVWSRCRTLAPFLSRPSHRSLRHAIAGGCGSVCPSRRTHGPPHCCRLPAARRFWPPGPPARYRSR</sequence>
<dbReference type="EMBL" id="GGFM01011727">
    <property type="protein sequence ID" value="MBW32478.1"/>
    <property type="molecule type" value="Transcribed_RNA"/>
</dbReference>
<protein>
    <submittedName>
        <fullName evidence="1">Putative secreted peptide</fullName>
    </submittedName>
</protein>
<proteinExistence type="predicted"/>
<dbReference type="AlphaFoldDB" id="A0A2M3ZVR7"/>
<organism evidence="1">
    <name type="scientific">Anopheles braziliensis</name>
    <dbReference type="NCBI Taxonomy" id="58242"/>
    <lineage>
        <taxon>Eukaryota</taxon>
        <taxon>Metazoa</taxon>
        <taxon>Ecdysozoa</taxon>
        <taxon>Arthropoda</taxon>
        <taxon>Hexapoda</taxon>
        <taxon>Insecta</taxon>
        <taxon>Pterygota</taxon>
        <taxon>Neoptera</taxon>
        <taxon>Endopterygota</taxon>
        <taxon>Diptera</taxon>
        <taxon>Nematocera</taxon>
        <taxon>Culicoidea</taxon>
        <taxon>Culicidae</taxon>
        <taxon>Anophelinae</taxon>
        <taxon>Anopheles</taxon>
    </lineage>
</organism>
<name>A0A2M3ZVR7_9DIPT</name>